<dbReference type="PANTHER" id="PTHR25462:SF296">
    <property type="entry name" value="MEIOTIC P26, ISOFORM F"/>
    <property type="match status" value="1"/>
</dbReference>
<dbReference type="Pfam" id="PF00643">
    <property type="entry name" value="zf-B_box"/>
    <property type="match status" value="2"/>
</dbReference>
<dbReference type="InParanoid" id="A0A1X7VXW0"/>
<dbReference type="Gene3D" id="3.30.160.60">
    <property type="entry name" value="Classic Zinc Finger"/>
    <property type="match status" value="1"/>
</dbReference>
<feature type="domain" description="RING-type" evidence="5">
    <location>
        <begin position="21"/>
        <end position="65"/>
    </location>
</feature>
<dbReference type="InterPro" id="IPR017907">
    <property type="entry name" value="Znf_RING_CS"/>
</dbReference>
<feature type="domain" description="B box-type" evidence="6">
    <location>
        <begin position="100"/>
        <end position="146"/>
    </location>
</feature>
<evidence type="ECO:0000256" key="2">
    <source>
        <dbReference type="ARBA" id="ARBA00022771"/>
    </source>
</evidence>
<dbReference type="SMART" id="SM00336">
    <property type="entry name" value="BBOX"/>
    <property type="match status" value="2"/>
</dbReference>
<evidence type="ECO:0000259" key="5">
    <source>
        <dbReference type="PROSITE" id="PS50089"/>
    </source>
</evidence>
<evidence type="ECO:0000256" key="3">
    <source>
        <dbReference type="ARBA" id="ARBA00022833"/>
    </source>
</evidence>
<evidence type="ECO:0008006" key="8">
    <source>
        <dbReference type="Google" id="ProtNLM"/>
    </source>
</evidence>
<dbReference type="PANTHER" id="PTHR25462">
    <property type="entry name" value="BONUS, ISOFORM C-RELATED"/>
    <property type="match status" value="1"/>
</dbReference>
<dbReference type="Pfam" id="PF13445">
    <property type="entry name" value="zf-RING_UBOX"/>
    <property type="match status" value="1"/>
</dbReference>
<dbReference type="AlphaFoldDB" id="A0A1X7VXW0"/>
<dbReference type="SUPFAM" id="SSF57850">
    <property type="entry name" value="RING/U-box"/>
    <property type="match status" value="1"/>
</dbReference>
<dbReference type="CDD" id="cd19757">
    <property type="entry name" value="Bbox1"/>
    <property type="match status" value="1"/>
</dbReference>
<dbReference type="InterPro" id="IPR013083">
    <property type="entry name" value="Znf_RING/FYVE/PHD"/>
</dbReference>
<dbReference type="PROSITE" id="PS00518">
    <property type="entry name" value="ZF_RING_1"/>
    <property type="match status" value="1"/>
</dbReference>
<accession>A0A1X7VXW0</accession>
<dbReference type="SMART" id="SM00184">
    <property type="entry name" value="RING"/>
    <property type="match status" value="1"/>
</dbReference>
<evidence type="ECO:0000259" key="6">
    <source>
        <dbReference type="PROSITE" id="PS50119"/>
    </source>
</evidence>
<proteinExistence type="predicted"/>
<dbReference type="PROSITE" id="PS50119">
    <property type="entry name" value="ZF_BBOX"/>
    <property type="match status" value="2"/>
</dbReference>
<dbReference type="SUPFAM" id="SSF57845">
    <property type="entry name" value="B-box zinc-binding domain"/>
    <property type="match status" value="1"/>
</dbReference>
<feature type="domain" description="B box-type" evidence="6">
    <location>
        <begin position="163"/>
        <end position="205"/>
    </location>
</feature>
<evidence type="ECO:0000256" key="1">
    <source>
        <dbReference type="ARBA" id="ARBA00022723"/>
    </source>
</evidence>
<reference evidence="7" key="1">
    <citation type="submission" date="2017-05" db="UniProtKB">
        <authorList>
            <consortium name="EnsemblMetazoa"/>
        </authorList>
    </citation>
    <scope>IDENTIFICATION</scope>
</reference>
<dbReference type="OrthoDB" id="342730at2759"/>
<keyword evidence="3" id="KW-0862">Zinc</keyword>
<dbReference type="PROSITE" id="PS50089">
    <property type="entry name" value="ZF_RING_2"/>
    <property type="match status" value="1"/>
</dbReference>
<sequence length="320" mass="36509">MATEPFSSSSGLLELEEQLTCPVCLDHYTNPKTLPCLHSFCQYCLEQLPLDRKNETYYLSCPTCRHCTELPEEGMGAFPVTFTLNNLKEIYNLMKKVADPQQVPCDNCTEANTTGYCKDCRKFMCAECINMHERWVDFSNHQLTNLNEVTASIFSTSQLLAPAKQEYCPIPGHDELLKIYCETCDSVICHDCTVRTHKNHDYDLVSASFTKHCQELKGSLNPLKEKVEALKKVVSALAERENEIRERGKEVLEDIHVMVEDMINVLYQSEQKLTEQAKRITNDKLTRLSEQMKSAKLSLSLLEDVNDYVEQSVKTGSPQQ</sequence>
<protein>
    <recommendedName>
        <fullName evidence="8">RING-type domain-containing protein</fullName>
    </recommendedName>
</protein>
<dbReference type="InterPro" id="IPR001841">
    <property type="entry name" value="Znf_RING"/>
</dbReference>
<evidence type="ECO:0000313" key="7">
    <source>
        <dbReference type="EnsemblMetazoa" id="Aqu2.1.44264_001"/>
    </source>
</evidence>
<dbReference type="GO" id="GO:0008270">
    <property type="term" value="F:zinc ion binding"/>
    <property type="evidence" value="ECO:0007669"/>
    <property type="project" value="UniProtKB-KW"/>
</dbReference>
<dbReference type="EnsemblMetazoa" id="Aqu2.1.44264_001">
    <property type="protein sequence ID" value="Aqu2.1.44264_001"/>
    <property type="gene ID" value="Aqu2.1.44264"/>
</dbReference>
<organism evidence="7">
    <name type="scientific">Amphimedon queenslandica</name>
    <name type="common">Sponge</name>
    <dbReference type="NCBI Taxonomy" id="400682"/>
    <lineage>
        <taxon>Eukaryota</taxon>
        <taxon>Metazoa</taxon>
        <taxon>Porifera</taxon>
        <taxon>Demospongiae</taxon>
        <taxon>Heteroscleromorpha</taxon>
        <taxon>Haplosclerida</taxon>
        <taxon>Niphatidae</taxon>
        <taxon>Amphimedon</taxon>
    </lineage>
</organism>
<keyword evidence="2 4" id="KW-0863">Zinc-finger</keyword>
<dbReference type="InterPro" id="IPR047153">
    <property type="entry name" value="TRIM45/56/19-like"/>
</dbReference>
<evidence type="ECO:0000256" key="4">
    <source>
        <dbReference type="PROSITE-ProRule" id="PRU00024"/>
    </source>
</evidence>
<dbReference type="Gene3D" id="3.30.40.10">
    <property type="entry name" value="Zinc/RING finger domain, C3HC4 (zinc finger)"/>
    <property type="match status" value="1"/>
</dbReference>
<dbReference type="InterPro" id="IPR000315">
    <property type="entry name" value="Znf_B-box"/>
</dbReference>
<name>A0A1X7VXW0_AMPQE</name>
<keyword evidence="1" id="KW-0479">Metal-binding</keyword>
<dbReference type="Gene3D" id="4.10.830.40">
    <property type="match status" value="1"/>
</dbReference>
<dbReference type="InterPro" id="IPR027370">
    <property type="entry name" value="Znf-RING_euk"/>
</dbReference>